<dbReference type="FunFam" id="2.30.310.10:FF:000004">
    <property type="entry name" value="Fibronectin-binding protein A"/>
    <property type="match status" value="1"/>
</dbReference>
<reference evidence="7" key="1">
    <citation type="journal article" date="2021" name="mSystems">
        <title>Bacteria and Archaea Synergistically Convert Glycine Betaine to Biogenic Methane in the Formosa Cold Seep of the South China Sea.</title>
        <authorList>
            <person name="Li L."/>
            <person name="Zhang W."/>
            <person name="Zhang S."/>
            <person name="Song L."/>
            <person name="Sun Q."/>
            <person name="Zhang H."/>
            <person name="Xiang H."/>
            <person name="Dong X."/>
        </authorList>
    </citation>
    <scope>NUCLEOTIDE SEQUENCE</scope>
    <source>
        <strain evidence="7">ZWT</strain>
    </source>
</reference>
<comment type="caution">
    <text evidence="7">The sequence shown here is derived from an EMBL/GenBank/DDBJ whole genome shotgun (WGS) entry which is preliminary data.</text>
</comment>
<dbReference type="RefSeq" id="WP_250861898.1">
    <property type="nucleotide sequence ID" value="NZ_JAGSOJ010000007.1"/>
</dbReference>
<dbReference type="InterPro" id="IPR051608">
    <property type="entry name" value="RQC_Subunit_NEMF"/>
</dbReference>
<dbReference type="Proteomes" id="UP001056429">
    <property type="component" value="Unassembled WGS sequence"/>
</dbReference>
<dbReference type="InterPro" id="IPR008532">
    <property type="entry name" value="NFACT_RNA-bd"/>
</dbReference>
<sequence>MALDGFFLKSLTEDLSKELIGRKVEKISQPEKDEIILNFKINRKNRGLLISASSNYPRIHFTDIKKENPLTAPMFCMVLRKYIKGAKVLDIQQVSTDRVLNILFESTDELGFVSKFVLIVEIMGRHSNISLVRCSDNIIMDSIKHIGVSKNTYRTVLSGLPYVYPPESKQLDPYTFSKEELLSKLEELDFSEKIFSRIFTGFGAELSKELLYRLKFKDDGENGSSLTSHIDEIQQILEDFKVNNKNFGTYSLDGYLKTFHCVELTHLLNKGMDYLSFENPSELCEKFYYEKDLQDRMHGKSAEIHKLVANNVDRCAKKIKILEKTLIDCKKRDKYQLYGELLTSFIHSVKEGSEKVSLLNYYVTDKEEYVEITLDPNKTVSENIQKYYKRYNKMKKSEEMAQIQLSNAKEEFSYLNSVLVNISNCRTASEITEIKKELVESGYLKKKKSKKKVKEGKSAPLHFLSSDGIDIYVGKNNLQNDYLTLKFASKKDIWLHTKDIPGSHVIVKNTGNIPESTLDEAANLAAYYSKGKDSTKVPVDYTEVKNVKKPSGAKPGMVIYYTNKTFFIDPVEPKLETKE</sequence>
<keyword evidence="2 5" id="KW-0699">rRNA-binding</keyword>
<evidence type="ECO:0000256" key="3">
    <source>
        <dbReference type="ARBA" id="ARBA00022884"/>
    </source>
</evidence>
<evidence type="ECO:0000256" key="4">
    <source>
        <dbReference type="ARBA" id="ARBA00022917"/>
    </source>
</evidence>
<dbReference type="HAMAP" id="MF_00844_B">
    <property type="entry name" value="RqcH_B"/>
    <property type="match status" value="1"/>
</dbReference>
<dbReference type="AlphaFoldDB" id="A0A9J6P8P8"/>
<protein>
    <recommendedName>
        <fullName evidence="5">Rqc2 homolog RqcH</fullName>
        <shortName evidence="5">RqcH</shortName>
    </recommendedName>
</protein>
<reference evidence="7" key="2">
    <citation type="submission" date="2021-04" db="EMBL/GenBank/DDBJ databases">
        <authorList>
            <person name="Dong X."/>
        </authorList>
    </citation>
    <scope>NUCLEOTIDE SEQUENCE</scope>
    <source>
        <strain evidence="7">ZWT</strain>
    </source>
</reference>
<evidence type="ECO:0000313" key="8">
    <source>
        <dbReference type="Proteomes" id="UP001056429"/>
    </source>
</evidence>
<keyword evidence="3 5" id="KW-0694">RNA-binding</keyword>
<evidence type="ECO:0000256" key="5">
    <source>
        <dbReference type="HAMAP-Rule" id="MF_00844"/>
    </source>
</evidence>
<evidence type="ECO:0000259" key="6">
    <source>
        <dbReference type="Pfam" id="PF05670"/>
    </source>
</evidence>
<dbReference type="GO" id="GO:0072344">
    <property type="term" value="P:rescue of stalled ribosome"/>
    <property type="evidence" value="ECO:0007669"/>
    <property type="project" value="UniProtKB-UniRule"/>
</dbReference>
<dbReference type="PANTHER" id="PTHR15239">
    <property type="entry name" value="NUCLEAR EXPORT MEDIATOR FACTOR NEMF"/>
    <property type="match status" value="1"/>
</dbReference>
<organism evidence="7 8">
    <name type="scientific">Oceanirhabdus seepicola</name>
    <dbReference type="NCBI Taxonomy" id="2828781"/>
    <lineage>
        <taxon>Bacteria</taxon>
        <taxon>Bacillati</taxon>
        <taxon>Bacillota</taxon>
        <taxon>Clostridia</taxon>
        <taxon>Eubacteriales</taxon>
        <taxon>Clostridiaceae</taxon>
        <taxon>Oceanirhabdus</taxon>
    </lineage>
</organism>
<comment type="function">
    <text evidence="5">Key component of the ribosome quality control system (RQC), a ribosome-associated complex that mediates the extraction of incompletely synthesized nascent chains from stalled ribosomes and their subsequent degradation. RqcH recruits Ala-charged tRNA, and with RqcP directs the elongation of stalled nascent chains on 50S ribosomal subunits, leading to non-templated C-terminal alanine extensions (Ala tail). The Ala tail promotes nascent chain degradation. May add between 1 and at least 8 Ala residues. Binds to stalled 50S ribosomal subunits.</text>
</comment>
<dbReference type="Pfam" id="PF05670">
    <property type="entry name" value="NFACT-R_1"/>
    <property type="match status" value="1"/>
</dbReference>
<gene>
    <name evidence="5" type="primary">rqcH</name>
    <name evidence="7" type="ORF">KDK92_23670</name>
</gene>
<comment type="subunit">
    <text evidence="5">Associates with stalled 50S ribosomal subunits. Binds to RqcP.</text>
</comment>
<accession>A0A9J6P8P8</accession>
<evidence type="ECO:0000256" key="1">
    <source>
        <dbReference type="ARBA" id="ARBA00022555"/>
    </source>
</evidence>
<name>A0A9J6P8P8_9CLOT</name>
<proteinExistence type="inferred from homology"/>
<keyword evidence="8" id="KW-1185">Reference proteome</keyword>
<dbReference type="GO" id="GO:0043023">
    <property type="term" value="F:ribosomal large subunit binding"/>
    <property type="evidence" value="ECO:0007669"/>
    <property type="project" value="UniProtKB-UniRule"/>
</dbReference>
<dbReference type="GO" id="GO:1990112">
    <property type="term" value="C:RQC complex"/>
    <property type="evidence" value="ECO:0007669"/>
    <property type="project" value="TreeGrafter"/>
</dbReference>
<evidence type="ECO:0000313" key="7">
    <source>
        <dbReference type="EMBL" id="MCM1992727.1"/>
    </source>
</evidence>
<dbReference type="GO" id="GO:0000049">
    <property type="term" value="F:tRNA binding"/>
    <property type="evidence" value="ECO:0007669"/>
    <property type="project" value="UniProtKB-UniRule"/>
</dbReference>
<dbReference type="EMBL" id="JAGSOJ010000007">
    <property type="protein sequence ID" value="MCM1992727.1"/>
    <property type="molecule type" value="Genomic_DNA"/>
</dbReference>
<comment type="similarity">
    <text evidence="5">Belongs to the NEMF family.</text>
</comment>
<dbReference type="GO" id="GO:0019843">
    <property type="term" value="F:rRNA binding"/>
    <property type="evidence" value="ECO:0007669"/>
    <property type="project" value="UniProtKB-UniRule"/>
</dbReference>
<keyword evidence="1 5" id="KW-0820">tRNA-binding</keyword>
<dbReference type="PANTHER" id="PTHR15239:SF6">
    <property type="entry name" value="RIBOSOME QUALITY CONTROL COMPLEX SUBUNIT NEMF"/>
    <property type="match status" value="1"/>
</dbReference>
<feature type="domain" description="NFACT RNA-binding" evidence="6">
    <location>
        <begin position="462"/>
        <end position="554"/>
    </location>
</feature>
<keyword evidence="4 5" id="KW-0648">Protein biosynthesis</keyword>
<dbReference type="Gene3D" id="2.30.310.10">
    <property type="entry name" value="ibrinogen binding protein from staphylococcus aureus domain"/>
    <property type="match status" value="1"/>
</dbReference>
<evidence type="ECO:0000256" key="2">
    <source>
        <dbReference type="ARBA" id="ARBA00022730"/>
    </source>
</evidence>
<dbReference type="Pfam" id="PF05833">
    <property type="entry name" value="NFACT_N"/>
    <property type="match status" value="1"/>
</dbReference>
<dbReference type="InterPro" id="IPR043682">
    <property type="entry name" value="RqcH_bacterial"/>
</dbReference>